<proteinExistence type="predicted"/>
<sequence length="255" mass="28002">MKQLAAFTQKEFLELFRTGRFLILAIIFLLFGIMNPAIAKLTPWMMELFSESLAESGMAITEIRVDVMTSWAQFYKNIPIAMVIFFILFSNILTGEYQKGTLTNMLTKGLSRWKVLAAKGFTVLLLWTICFWLCFGVTYAYNAYFWGNGSVPYLFLSGLCIWLLGVWLISLLLLASSIFRTGSAVLLAGGGVFLLSYLLGMLPALSRWTPIYLFAASGLQAGASPSEFLPAAAVAVLLSAAAAAASIPILARQNL</sequence>
<gene>
    <name evidence="2" type="ORF">EV209_0729</name>
</gene>
<dbReference type="PANTHER" id="PTHR37305">
    <property type="entry name" value="INTEGRAL MEMBRANE PROTEIN-RELATED"/>
    <property type="match status" value="1"/>
</dbReference>
<organism evidence="2 3">
    <name type="scientific">Cuneatibacter caecimuris</name>
    <dbReference type="NCBI Taxonomy" id="1796618"/>
    <lineage>
        <taxon>Bacteria</taxon>
        <taxon>Bacillati</taxon>
        <taxon>Bacillota</taxon>
        <taxon>Clostridia</taxon>
        <taxon>Lachnospirales</taxon>
        <taxon>Lachnospiraceae</taxon>
        <taxon>Cuneatibacter</taxon>
    </lineage>
</organism>
<keyword evidence="1" id="KW-0472">Membrane</keyword>
<dbReference type="GO" id="GO:0140359">
    <property type="term" value="F:ABC-type transporter activity"/>
    <property type="evidence" value="ECO:0007669"/>
    <property type="project" value="InterPro"/>
</dbReference>
<keyword evidence="1" id="KW-0812">Transmembrane</keyword>
<evidence type="ECO:0000313" key="3">
    <source>
        <dbReference type="Proteomes" id="UP000292927"/>
    </source>
</evidence>
<dbReference type="PANTHER" id="PTHR37305:SF1">
    <property type="entry name" value="MEMBRANE PROTEIN"/>
    <property type="match status" value="1"/>
</dbReference>
<feature type="transmembrane region" description="Helical" evidence="1">
    <location>
        <begin position="228"/>
        <end position="251"/>
    </location>
</feature>
<evidence type="ECO:0000313" key="2">
    <source>
        <dbReference type="EMBL" id="RZT02608.1"/>
    </source>
</evidence>
<keyword evidence="3" id="KW-1185">Reference proteome</keyword>
<name>A0A4Q7PRC0_9FIRM</name>
<protein>
    <submittedName>
        <fullName evidence="2">ABC-2 type transport system permease protein</fullName>
    </submittedName>
</protein>
<dbReference type="Pfam" id="PF12679">
    <property type="entry name" value="ABC2_membrane_2"/>
    <property type="match status" value="1"/>
</dbReference>
<feature type="transmembrane region" description="Helical" evidence="1">
    <location>
        <begin position="74"/>
        <end position="94"/>
    </location>
</feature>
<feature type="transmembrane region" description="Helical" evidence="1">
    <location>
        <begin position="115"/>
        <end position="141"/>
    </location>
</feature>
<dbReference type="AlphaFoldDB" id="A0A4Q7PRC0"/>
<feature type="transmembrane region" description="Helical" evidence="1">
    <location>
        <begin position="21"/>
        <end position="39"/>
    </location>
</feature>
<dbReference type="OrthoDB" id="4187110at2"/>
<accession>A0A4Q7PRC0</accession>
<comment type="caution">
    <text evidence="2">The sequence shown here is derived from an EMBL/GenBank/DDBJ whole genome shotgun (WGS) entry which is preliminary data.</text>
</comment>
<dbReference type="GO" id="GO:0005886">
    <property type="term" value="C:plasma membrane"/>
    <property type="evidence" value="ECO:0007669"/>
    <property type="project" value="UniProtKB-SubCell"/>
</dbReference>
<feature type="transmembrane region" description="Helical" evidence="1">
    <location>
        <begin position="186"/>
        <end position="208"/>
    </location>
</feature>
<keyword evidence="1" id="KW-1133">Transmembrane helix</keyword>
<dbReference type="Proteomes" id="UP000292927">
    <property type="component" value="Unassembled WGS sequence"/>
</dbReference>
<dbReference type="EMBL" id="SGXF01000001">
    <property type="protein sequence ID" value="RZT02608.1"/>
    <property type="molecule type" value="Genomic_DNA"/>
</dbReference>
<feature type="transmembrane region" description="Helical" evidence="1">
    <location>
        <begin position="153"/>
        <end position="174"/>
    </location>
</feature>
<reference evidence="2 3" key="1">
    <citation type="submission" date="2019-02" db="EMBL/GenBank/DDBJ databases">
        <title>Genomic Encyclopedia of Type Strains, Phase IV (KMG-IV): sequencing the most valuable type-strain genomes for metagenomic binning, comparative biology and taxonomic classification.</title>
        <authorList>
            <person name="Goeker M."/>
        </authorList>
    </citation>
    <scope>NUCLEOTIDE SEQUENCE [LARGE SCALE GENOMIC DNA]</scope>
    <source>
        <strain evidence="2 3">DSM 29486</strain>
    </source>
</reference>
<dbReference type="RefSeq" id="WP_130433129.1">
    <property type="nucleotide sequence ID" value="NZ_SGXF01000001.1"/>
</dbReference>
<evidence type="ECO:0000256" key="1">
    <source>
        <dbReference type="SAM" id="Phobius"/>
    </source>
</evidence>